<dbReference type="EMBL" id="GBRH01222896">
    <property type="protein sequence ID" value="JAD74999.1"/>
    <property type="molecule type" value="Transcribed_RNA"/>
</dbReference>
<evidence type="ECO:0000313" key="1">
    <source>
        <dbReference type="EMBL" id="JAD74999.1"/>
    </source>
</evidence>
<name>A0A0A9CF90_ARUDO</name>
<reference evidence="1" key="2">
    <citation type="journal article" date="2015" name="Data Brief">
        <title>Shoot transcriptome of the giant reed, Arundo donax.</title>
        <authorList>
            <person name="Barrero R.A."/>
            <person name="Guerrero F.D."/>
            <person name="Moolhuijzen P."/>
            <person name="Goolsby J.A."/>
            <person name="Tidwell J."/>
            <person name="Bellgard S.E."/>
            <person name="Bellgard M.I."/>
        </authorList>
    </citation>
    <scope>NUCLEOTIDE SEQUENCE</scope>
    <source>
        <tissue evidence="1">Shoot tissue taken approximately 20 cm above the soil surface</tissue>
    </source>
</reference>
<dbReference type="AlphaFoldDB" id="A0A0A9CF90"/>
<accession>A0A0A9CF90</accession>
<sequence>MLGDSVPDKPLLAICSEKTNPSGEQATMDQVHGSTELMSHPAITPFSSRTRLFTAISAATS</sequence>
<protein>
    <submittedName>
        <fullName evidence="1">Uncharacterized protein</fullName>
    </submittedName>
</protein>
<proteinExistence type="predicted"/>
<reference evidence="1" key="1">
    <citation type="submission" date="2014-09" db="EMBL/GenBank/DDBJ databases">
        <authorList>
            <person name="Magalhaes I.L.F."/>
            <person name="Oliveira U."/>
            <person name="Santos F.R."/>
            <person name="Vidigal T.H.D.A."/>
            <person name="Brescovit A.D."/>
            <person name="Santos A.J."/>
        </authorList>
    </citation>
    <scope>NUCLEOTIDE SEQUENCE</scope>
    <source>
        <tissue evidence="1">Shoot tissue taken approximately 20 cm above the soil surface</tissue>
    </source>
</reference>
<organism evidence="1">
    <name type="scientific">Arundo donax</name>
    <name type="common">Giant reed</name>
    <name type="synonym">Donax arundinaceus</name>
    <dbReference type="NCBI Taxonomy" id="35708"/>
    <lineage>
        <taxon>Eukaryota</taxon>
        <taxon>Viridiplantae</taxon>
        <taxon>Streptophyta</taxon>
        <taxon>Embryophyta</taxon>
        <taxon>Tracheophyta</taxon>
        <taxon>Spermatophyta</taxon>
        <taxon>Magnoliopsida</taxon>
        <taxon>Liliopsida</taxon>
        <taxon>Poales</taxon>
        <taxon>Poaceae</taxon>
        <taxon>PACMAD clade</taxon>
        <taxon>Arundinoideae</taxon>
        <taxon>Arundineae</taxon>
        <taxon>Arundo</taxon>
    </lineage>
</organism>